<feature type="region of interest" description="Disordered" evidence="4">
    <location>
        <begin position="154"/>
        <end position="178"/>
    </location>
</feature>
<feature type="domain" description="HTH marR-type" evidence="5">
    <location>
        <begin position="1"/>
        <end position="148"/>
    </location>
</feature>
<evidence type="ECO:0000256" key="3">
    <source>
        <dbReference type="ARBA" id="ARBA00023163"/>
    </source>
</evidence>
<evidence type="ECO:0000313" key="7">
    <source>
        <dbReference type="Proteomes" id="UP001500984"/>
    </source>
</evidence>
<organism evidence="6 7">
    <name type="scientific">Brevibacterium salitolerans</name>
    <dbReference type="NCBI Taxonomy" id="1403566"/>
    <lineage>
        <taxon>Bacteria</taxon>
        <taxon>Bacillati</taxon>
        <taxon>Actinomycetota</taxon>
        <taxon>Actinomycetes</taxon>
        <taxon>Micrococcales</taxon>
        <taxon>Brevibacteriaceae</taxon>
        <taxon>Brevibacterium</taxon>
    </lineage>
</organism>
<dbReference type="SUPFAM" id="SSF46785">
    <property type="entry name" value="Winged helix' DNA-binding domain"/>
    <property type="match status" value="1"/>
</dbReference>
<evidence type="ECO:0000256" key="4">
    <source>
        <dbReference type="SAM" id="MobiDB-lite"/>
    </source>
</evidence>
<dbReference type="InterPro" id="IPR036388">
    <property type="entry name" value="WH-like_DNA-bd_sf"/>
</dbReference>
<protein>
    <submittedName>
        <fullName evidence="6">MarR family transcriptional regulator</fullName>
    </submittedName>
</protein>
<keyword evidence="7" id="KW-1185">Reference proteome</keyword>
<dbReference type="Proteomes" id="UP001500984">
    <property type="component" value="Unassembled WGS sequence"/>
</dbReference>
<evidence type="ECO:0000313" key="6">
    <source>
        <dbReference type="EMBL" id="GAA2099957.1"/>
    </source>
</evidence>
<keyword evidence="1" id="KW-0805">Transcription regulation</keyword>
<dbReference type="SMART" id="SM00347">
    <property type="entry name" value="HTH_MARR"/>
    <property type="match status" value="1"/>
</dbReference>
<dbReference type="InterPro" id="IPR000835">
    <property type="entry name" value="HTH_MarR-typ"/>
</dbReference>
<accession>A0ABN2WVW4</accession>
<dbReference type="PANTHER" id="PTHR42756:SF1">
    <property type="entry name" value="TRANSCRIPTIONAL REPRESSOR OF EMRAB OPERON"/>
    <property type="match status" value="1"/>
</dbReference>
<dbReference type="RefSeq" id="WP_291793400.1">
    <property type="nucleotide sequence ID" value="NZ_BAAAPZ010000008.1"/>
</dbReference>
<comment type="caution">
    <text evidence="6">The sequence shown here is derived from an EMBL/GenBank/DDBJ whole genome shotgun (WGS) entry which is preliminary data.</text>
</comment>
<proteinExistence type="predicted"/>
<dbReference type="PANTHER" id="PTHR42756">
    <property type="entry name" value="TRANSCRIPTIONAL REGULATOR, MARR"/>
    <property type="match status" value="1"/>
</dbReference>
<keyword evidence="3" id="KW-0804">Transcription</keyword>
<dbReference type="Gene3D" id="1.10.10.10">
    <property type="entry name" value="Winged helix-like DNA-binding domain superfamily/Winged helix DNA-binding domain"/>
    <property type="match status" value="1"/>
</dbReference>
<dbReference type="Pfam" id="PF01047">
    <property type="entry name" value="MarR"/>
    <property type="match status" value="1"/>
</dbReference>
<keyword evidence="2" id="KW-0238">DNA-binding</keyword>
<dbReference type="InterPro" id="IPR036390">
    <property type="entry name" value="WH_DNA-bd_sf"/>
</dbReference>
<dbReference type="EMBL" id="BAAAPZ010000008">
    <property type="protein sequence ID" value="GAA2099957.1"/>
    <property type="molecule type" value="Genomic_DNA"/>
</dbReference>
<sequence>MTAQVRWLDGEEQAAWRSFLDSHQLLMSKLDAELREASPLGLTEYTVLVRLSESDDHALRMATLAADTGLSRSRLTHIVSRLEERGIVCRDKSPEDRRGVQCRLTEDGFALLRETAPVHVGGVREHLVDLLSREQIEQMTSIFTTVLAHMRALPSRSGRTPAACPGPVAPRSAPDTQT</sequence>
<evidence type="ECO:0000256" key="2">
    <source>
        <dbReference type="ARBA" id="ARBA00023125"/>
    </source>
</evidence>
<dbReference type="PROSITE" id="PS50995">
    <property type="entry name" value="HTH_MARR_2"/>
    <property type="match status" value="1"/>
</dbReference>
<gene>
    <name evidence="6" type="ORF">GCM10009823_22060</name>
</gene>
<dbReference type="PRINTS" id="PR00598">
    <property type="entry name" value="HTHMARR"/>
</dbReference>
<name>A0ABN2WVW4_9MICO</name>
<reference evidence="6 7" key="1">
    <citation type="journal article" date="2019" name="Int. J. Syst. Evol. Microbiol.">
        <title>The Global Catalogue of Microorganisms (GCM) 10K type strain sequencing project: providing services to taxonomists for standard genome sequencing and annotation.</title>
        <authorList>
            <consortium name="The Broad Institute Genomics Platform"/>
            <consortium name="The Broad Institute Genome Sequencing Center for Infectious Disease"/>
            <person name="Wu L."/>
            <person name="Ma J."/>
        </authorList>
    </citation>
    <scope>NUCLEOTIDE SEQUENCE [LARGE SCALE GENOMIC DNA]</scope>
    <source>
        <strain evidence="6 7">JCM 15900</strain>
    </source>
</reference>
<evidence type="ECO:0000256" key="1">
    <source>
        <dbReference type="ARBA" id="ARBA00023015"/>
    </source>
</evidence>
<evidence type="ECO:0000259" key="5">
    <source>
        <dbReference type="PROSITE" id="PS50995"/>
    </source>
</evidence>